<comment type="caution">
    <text evidence="3">The sequence shown here is derived from an EMBL/GenBank/DDBJ whole genome shotgun (WGS) entry which is preliminary data.</text>
</comment>
<proteinExistence type="inferred from homology"/>
<dbReference type="GO" id="GO:0016020">
    <property type="term" value="C:membrane"/>
    <property type="evidence" value="ECO:0007669"/>
    <property type="project" value="UniProtKB-SubCell"/>
</dbReference>
<comment type="caution">
    <text evidence="1">Lacks conserved residue(s) required for the propagation of feature annotation.</text>
</comment>
<reference evidence="3 4" key="1">
    <citation type="submission" date="2019-07" db="EMBL/GenBank/DDBJ databases">
        <title>Annotation for the trematode Paragonimus westermani.</title>
        <authorList>
            <person name="Choi Y.-J."/>
        </authorList>
    </citation>
    <scope>NUCLEOTIDE SEQUENCE [LARGE SCALE GENOMIC DNA]</scope>
    <source>
        <strain evidence="3">180907_Pwestermani</strain>
    </source>
</reference>
<keyword evidence="4" id="KW-1185">Reference proteome</keyword>
<dbReference type="GO" id="GO:0019829">
    <property type="term" value="F:ATPase-coupled monoatomic cation transmembrane transporter activity"/>
    <property type="evidence" value="ECO:0007669"/>
    <property type="project" value="UniProtKB-UniRule"/>
</dbReference>
<dbReference type="OrthoDB" id="6286332at2759"/>
<protein>
    <recommendedName>
        <fullName evidence="1">Cation-transporting ATPase</fullName>
        <ecNumber evidence="1">7.2.2.-</ecNumber>
    </recommendedName>
</protein>
<comment type="catalytic activity">
    <reaction evidence="1">
        <text>ATP + H2O = ADP + phosphate + H(+)</text>
        <dbReference type="Rhea" id="RHEA:13065"/>
        <dbReference type="ChEBI" id="CHEBI:15377"/>
        <dbReference type="ChEBI" id="CHEBI:15378"/>
        <dbReference type="ChEBI" id="CHEBI:30616"/>
        <dbReference type="ChEBI" id="CHEBI:43474"/>
        <dbReference type="ChEBI" id="CHEBI:456216"/>
    </reaction>
</comment>
<feature type="domain" description="P5B-type ATPase N-terminal" evidence="2">
    <location>
        <begin position="30"/>
        <end position="88"/>
    </location>
</feature>
<dbReference type="InterPro" id="IPR047819">
    <property type="entry name" value="P5A-ATPase_N"/>
</dbReference>
<comment type="similarity">
    <text evidence="1">Belongs to the cation transport ATPase (P-type) (TC 3.A.3) family. Type V subfamily.</text>
</comment>
<evidence type="ECO:0000259" key="2">
    <source>
        <dbReference type="Pfam" id="PF12409"/>
    </source>
</evidence>
<sequence length="121" mass="13899">MKDSEANQSEARDSRKNSSQIYELDGTACKITGYSISYSRTALVYVFYVLTCGLLRLVFHWCPRWMLRSTHTVCPLSDAQKVLIKVSYTVCCLLQIGLCVPIKPRLLFVMWRSIVRIYSGH</sequence>
<keyword evidence="1" id="KW-0479">Metal-binding</keyword>
<dbReference type="AlphaFoldDB" id="A0A8T0D0C9"/>
<accession>A0A8T0D0C9</accession>
<organism evidence="3 4">
    <name type="scientific">Paragonimus westermani</name>
    <dbReference type="NCBI Taxonomy" id="34504"/>
    <lineage>
        <taxon>Eukaryota</taxon>
        <taxon>Metazoa</taxon>
        <taxon>Spiralia</taxon>
        <taxon>Lophotrochozoa</taxon>
        <taxon>Platyhelminthes</taxon>
        <taxon>Trematoda</taxon>
        <taxon>Digenea</taxon>
        <taxon>Plagiorchiida</taxon>
        <taxon>Troglotremata</taxon>
        <taxon>Troglotrematidae</taxon>
        <taxon>Paragonimus</taxon>
    </lineage>
</organism>
<dbReference type="Pfam" id="PF12409">
    <property type="entry name" value="P5-ATPase"/>
    <property type="match status" value="1"/>
</dbReference>
<keyword evidence="1" id="KW-0472">Membrane</keyword>
<keyword evidence="1" id="KW-1278">Translocase</keyword>
<dbReference type="GO" id="GO:0005524">
    <property type="term" value="F:ATP binding"/>
    <property type="evidence" value="ECO:0007669"/>
    <property type="project" value="UniProtKB-UniRule"/>
</dbReference>
<dbReference type="EC" id="7.2.2.-" evidence="1"/>
<dbReference type="GO" id="GO:0046872">
    <property type="term" value="F:metal ion binding"/>
    <property type="evidence" value="ECO:0007669"/>
    <property type="project" value="UniProtKB-UniRule"/>
</dbReference>
<comment type="subcellular location">
    <subcellularLocation>
        <location evidence="1">Membrane</location>
        <topology evidence="1">Multi-pass membrane protein</topology>
    </subcellularLocation>
</comment>
<dbReference type="Proteomes" id="UP000699462">
    <property type="component" value="Unassembled WGS sequence"/>
</dbReference>
<evidence type="ECO:0000313" key="4">
    <source>
        <dbReference type="Proteomes" id="UP000699462"/>
    </source>
</evidence>
<keyword evidence="1" id="KW-0812">Transmembrane</keyword>
<evidence type="ECO:0000256" key="1">
    <source>
        <dbReference type="RuleBase" id="RU362082"/>
    </source>
</evidence>
<evidence type="ECO:0000313" key="3">
    <source>
        <dbReference type="EMBL" id="KAF8561142.1"/>
    </source>
</evidence>
<dbReference type="EMBL" id="JTDF01021967">
    <property type="protein sequence ID" value="KAF8561142.1"/>
    <property type="molecule type" value="Genomic_DNA"/>
</dbReference>
<gene>
    <name evidence="3" type="ORF">P879_05228</name>
</gene>
<keyword evidence="1" id="KW-0067">ATP-binding</keyword>
<keyword evidence="1" id="KW-0547">Nucleotide-binding</keyword>
<name>A0A8T0D0C9_9TREM</name>
<keyword evidence="1" id="KW-0460">Magnesium</keyword>
<feature type="transmembrane region" description="Helical" evidence="1">
    <location>
        <begin position="42"/>
        <end position="59"/>
    </location>
</feature>
<keyword evidence="1" id="KW-1133">Transmembrane helix</keyword>